<keyword evidence="3" id="KW-0238">DNA-binding</keyword>
<evidence type="ECO:0000313" key="7">
    <source>
        <dbReference type="EMBL" id="KAK7259587.1"/>
    </source>
</evidence>
<dbReference type="AlphaFoldDB" id="A0AAN9ELP1"/>
<feature type="domain" description="TF-B3" evidence="6">
    <location>
        <begin position="93"/>
        <end position="178"/>
    </location>
</feature>
<reference evidence="7 8" key="1">
    <citation type="submission" date="2024-01" db="EMBL/GenBank/DDBJ databases">
        <title>The genomes of 5 underutilized Papilionoideae crops provide insights into root nodulation and disease resistanc.</title>
        <authorList>
            <person name="Yuan L."/>
        </authorList>
    </citation>
    <scope>NUCLEOTIDE SEQUENCE [LARGE SCALE GENOMIC DNA]</scope>
    <source>
        <strain evidence="7">ZHUSHIDOU_FW_LH</strain>
        <tissue evidence="7">Leaf</tissue>
    </source>
</reference>
<dbReference type="GO" id="GO:0003677">
    <property type="term" value="F:DNA binding"/>
    <property type="evidence" value="ECO:0007669"/>
    <property type="project" value="UniProtKB-KW"/>
</dbReference>
<gene>
    <name evidence="7" type="ORF">RIF29_25196</name>
</gene>
<dbReference type="Proteomes" id="UP001372338">
    <property type="component" value="Unassembled WGS sequence"/>
</dbReference>
<dbReference type="Gene3D" id="2.40.330.10">
    <property type="entry name" value="DNA-binding pseudobarrel domain"/>
    <property type="match status" value="1"/>
</dbReference>
<proteinExistence type="predicted"/>
<evidence type="ECO:0000256" key="2">
    <source>
        <dbReference type="ARBA" id="ARBA00023015"/>
    </source>
</evidence>
<keyword evidence="4" id="KW-0804">Transcription</keyword>
<keyword evidence="5" id="KW-0539">Nucleus</keyword>
<evidence type="ECO:0000256" key="3">
    <source>
        <dbReference type="ARBA" id="ARBA00023125"/>
    </source>
</evidence>
<evidence type="ECO:0000256" key="5">
    <source>
        <dbReference type="ARBA" id="ARBA00023242"/>
    </source>
</evidence>
<comment type="caution">
    <text evidence="7">The sequence shown here is derived from an EMBL/GenBank/DDBJ whole genome shotgun (WGS) entry which is preliminary data.</text>
</comment>
<dbReference type="InterPro" id="IPR003340">
    <property type="entry name" value="B3_DNA-bd"/>
</dbReference>
<dbReference type="EMBL" id="JAYWIO010000005">
    <property type="protein sequence ID" value="KAK7259587.1"/>
    <property type="molecule type" value="Genomic_DNA"/>
</dbReference>
<evidence type="ECO:0000259" key="6">
    <source>
        <dbReference type="Pfam" id="PF02362"/>
    </source>
</evidence>
<organism evidence="7 8">
    <name type="scientific">Crotalaria pallida</name>
    <name type="common">Smooth rattlebox</name>
    <name type="synonym">Crotalaria striata</name>
    <dbReference type="NCBI Taxonomy" id="3830"/>
    <lineage>
        <taxon>Eukaryota</taxon>
        <taxon>Viridiplantae</taxon>
        <taxon>Streptophyta</taxon>
        <taxon>Embryophyta</taxon>
        <taxon>Tracheophyta</taxon>
        <taxon>Spermatophyta</taxon>
        <taxon>Magnoliopsida</taxon>
        <taxon>eudicotyledons</taxon>
        <taxon>Gunneridae</taxon>
        <taxon>Pentapetalae</taxon>
        <taxon>rosids</taxon>
        <taxon>fabids</taxon>
        <taxon>Fabales</taxon>
        <taxon>Fabaceae</taxon>
        <taxon>Papilionoideae</taxon>
        <taxon>50 kb inversion clade</taxon>
        <taxon>genistoids sensu lato</taxon>
        <taxon>core genistoids</taxon>
        <taxon>Crotalarieae</taxon>
        <taxon>Crotalaria</taxon>
    </lineage>
</organism>
<dbReference type="InterPro" id="IPR015300">
    <property type="entry name" value="DNA-bd_pseudobarrel_sf"/>
</dbReference>
<evidence type="ECO:0000313" key="8">
    <source>
        <dbReference type="Proteomes" id="UP001372338"/>
    </source>
</evidence>
<sequence length="185" mass="20893">MCQTMENIAQTNHFDAVSARRARAFRARARARRRVARQQAAQREVLFENYELAPSGHNVRIFERQMTGNGVVTEEVGTQPVVLENHIGRSQVITLTDYTVANNIQNIPASFVNECLNTQIDNITLRVVSNNQFMDFQCGLYVNTNTYKISHGWRNFCEEMGFVGGNSLILNVIDGQNNIVKVGRA</sequence>
<evidence type="ECO:0000256" key="4">
    <source>
        <dbReference type="ARBA" id="ARBA00023163"/>
    </source>
</evidence>
<accession>A0AAN9ELP1</accession>
<dbReference type="SUPFAM" id="SSF101936">
    <property type="entry name" value="DNA-binding pseudobarrel domain"/>
    <property type="match status" value="1"/>
</dbReference>
<evidence type="ECO:0000256" key="1">
    <source>
        <dbReference type="ARBA" id="ARBA00004123"/>
    </source>
</evidence>
<keyword evidence="8" id="KW-1185">Reference proteome</keyword>
<dbReference type="GO" id="GO:0005634">
    <property type="term" value="C:nucleus"/>
    <property type="evidence" value="ECO:0007669"/>
    <property type="project" value="UniProtKB-SubCell"/>
</dbReference>
<keyword evidence="2" id="KW-0805">Transcription regulation</keyword>
<comment type="subcellular location">
    <subcellularLocation>
        <location evidence="1">Nucleus</location>
    </subcellularLocation>
</comment>
<name>A0AAN9ELP1_CROPI</name>
<protein>
    <recommendedName>
        <fullName evidence="6">TF-B3 domain-containing protein</fullName>
    </recommendedName>
</protein>
<dbReference type="Pfam" id="PF02362">
    <property type="entry name" value="B3"/>
    <property type="match status" value="1"/>
</dbReference>